<dbReference type="InterPro" id="IPR001227">
    <property type="entry name" value="Ac_transferase_dom_sf"/>
</dbReference>
<dbReference type="Proteomes" id="UP000216063">
    <property type="component" value="Unassembled WGS sequence"/>
</dbReference>
<dbReference type="InterPro" id="IPR016035">
    <property type="entry name" value="Acyl_Trfase/lysoPLipase"/>
</dbReference>
<protein>
    <recommendedName>
        <fullName evidence="6">Ketosynthase family 3 (KS3) domain-containing protein</fullName>
    </recommendedName>
</protein>
<dbReference type="PROSITE" id="PS52004">
    <property type="entry name" value="KS3_2"/>
    <property type="match status" value="1"/>
</dbReference>
<dbReference type="Gene3D" id="3.40.366.10">
    <property type="entry name" value="Malonyl-Coenzyme A Acyl Carrier Protein, domain 2"/>
    <property type="match status" value="1"/>
</dbReference>
<dbReference type="SUPFAM" id="SSF54637">
    <property type="entry name" value="Thioesterase/thiol ester dehydrase-isomerase"/>
    <property type="match status" value="4"/>
</dbReference>
<organism evidence="7 8">
    <name type="scientific">Mycolicibacterium sphagni</name>
    <dbReference type="NCBI Taxonomy" id="1786"/>
    <lineage>
        <taxon>Bacteria</taxon>
        <taxon>Bacillati</taxon>
        <taxon>Actinomycetota</taxon>
        <taxon>Actinomycetes</taxon>
        <taxon>Mycobacteriales</taxon>
        <taxon>Mycobacteriaceae</taxon>
        <taxon>Mycolicibacterium</taxon>
    </lineage>
</organism>
<dbReference type="GO" id="GO:0006633">
    <property type="term" value="P:fatty acid biosynthetic process"/>
    <property type="evidence" value="ECO:0007669"/>
    <property type="project" value="InterPro"/>
</dbReference>
<dbReference type="CDD" id="cd00833">
    <property type="entry name" value="PKS"/>
    <property type="match status" value="1"/>
</dbReference>
<dbReference type="EMBL" id="NOZR01000033">
    <property type="protein sequence ID" value="OYN75054.1"/>
    <property type="molecule type" value="Genomic_DNA"/>
</dbReference>
<evidence type="ECO:0000256" key="5">
    <source>
        <dbReference type="SAM" id="MobiDB-lite"/>
    </source>
</evidence>
<dbReference type="InterPro" id="IPR029069">
    <property type="entry name" value="HotDog_dom_sf"/>
</dbReference>
<dbReference type="PROSITE" id="PS00606">
    <property type="entry name" value="KS3_1"/>
    <property type="match status" value="1"/>
</dbReference>
<keyword evidence="8" id="KW-1185">Reference proteome</keyword>
<evidence type="ECO:0000313" key="7">
    <source>
        <dbReference type="EMBL" id="OYN75054.1"/>
    </source>
</evidence>
<dbReference type="PANTHER" id="PTHR43074:SF1">
    <property type="entry name" value="BETA-KETOACYL SYNTHASE FAMILY PROTEIN-RELATED"/>
    <property type="match status" value="1"/>
</dbReference>
<proteinExistence type="inferred from homology"/>
<dbReference type="InterPro" id="IPR013114">
    <property type="entry name" value="FabA_FabZ"/>
</dbReference>
<dbReference type="SUPFAM" id="SSF53901">
    <property type="entry name" value="Thiolase-like"/>
    <property type="match status" value="3"/>
</dbReference>
<dbReference type="OrthoDB" id="9778690at2"/>
<dbReference type="PANTHER" id="PTHR43074">
    <property type="entry name" value="OMEGA-3 POLYUNSATURATED FATTY ACID SYNTHASE PFAB-RELATED"/>
    <property type="match status" value="1"/>
</dbReference>
<keyword evidence="1" id="KW-0596">Phosphopantetheine</keyword>
<keyword evidence="3 4" id="KW-0808">Transferase</keyword>
<dbReference type="InterPro" id="IPR014043">
    <property type="entry name" value="Acyl_transferase_dom"/>
</dbReference>
<dbReference type="RefSeq" id="WP_094484181.1">
    <property type="nucleotide sequence ID" value="NZ_JACKSC010000158.1"/>
</dbReference>
<name>A0A255D745_9MYCO</name>
<dbReference type="InterPro" id="IPR052568">
    <property type="entry name" value="PKS-FAS_Synthase"/>
</dbReference>
<gene>
    <name evidence="7" type="ORF">CG716_26835</name>
</gene>
<dbReference type="InterPro" id="IPR014030">
    <property type="entry name" value="Ketoacyl_synth_N"/>
</dbReference>
<feature type="region of interest" description="Disordered" evidence="5">
    <location>
        <begin position="1188"/>
        <end position="1218"/>
    </location>
</feature>
<evidence type="ECO:0000259" key="6">
    <source>
        <dbReference type="PROSITE" id="PS52004"/>
    </source>
</evidence>
<dbReference type="InterPro" id="IPR016039">
    <property type="entry name" value="Thiolase-like"/>
</dbReference>
<dbReference type="Pfam" id="PF00109">
    <property type="entry name" value="ketoacyl-synt"/>
    <property type="match status" value="2"/>
</dbReference>
<comment type="caution">
    <text evidence="7">The sequence shown here is derived from an EMBL/GenBank/DDBJ whole genome shotgun (WGS) entry which is preliminary data.</text>
</comment>
<accession>A0A255D745</accession>
<feature type="compositionally biased region" description="Pro residues" evidence="5">
    <location>
        <begin position="1342"/>
        <end position="1370"/>
    </location>
</feature>
<dbReference type="SMART" id="SM00827">
    <property type="entry name" value="PKS_AT"/>
    <property type="match status" value="1"/>
</dbReference>
<reference evidence="7 8" key="1">
    <citation type="submission" date="2017-07" db="EMBL/GenBank/DDBJ databases">
        <title>The new phylogeny of genus Mycobacterium.</title>
        <authorList>
            <person name="Tortoli E."/>
            <person name="Trovato A."/>
            <person name="Cirillo D.M."/>
        </authorList>
    </citation>
    <scope>NUCLEOTIDE SEQUENCE [LARGE SCALE GENOMIC DNA]</scope>
    <source>
        <strain evidence="7 8">ATCC 33027</strain>
    </source>
</reference>
<keyword evidence="2" id="KW-0597">Phosphoprotein</keyword>
<dbReference type="SMART" id="SM00825">
    <property type="entry name" value="PKS_KS"/>
    <property type="match status" value="1"/>
</dbReference>
<evidence type="ECO:0000256" key="1">
    <source>
        <dbReference type="ARBA" id="ARBA00022450"/>
    </source>
</evidence>
<dbReference type="Gene3D" id="3.10.129.10">
    <property type="entry name" value="Hotdog Thioesterase"/>
    <property type="match status" value="4"/>
</dbReference>
<dbReference type="InterPro" id="IPR014031">
    <property type="entry name" value="Ketoacyl_synth_C"/>
</dbReference>
<evidence type="ECO:0000256" key="2">
    <source>
        <dbReference type="ARBA" id="ARBA00022553"/>
    </source>
</evidence>
<feature type="compositionally biased region" description="Low complexity" evidence="5">
    <location>
        <begin position="1371"/>
        <end position="1382"/>
    </location>
</feature>
<feature type="region of interest" description="Disordered" evidence="5">
    <location>
        <begin position="1338"/>
        <end position="1397"/>
    </location>
</feature>
<dbReference type="Pfam" id="PF07977">
    <property type="entry name" value="FabA"/>
    <property type="match status" value="3"/>
</dbReference>
<dbReference type="SUPFAM" id="SSF52151">
    <property type="entry name" value="FabD/lysophospholipase-like"/>
    <property type="match status" value="1"/>
</dbReference>
<evidence type="ECO:0000256" key="3">
    <source>
        <dbReference type="ARBA" id="ARBA00022679"/>
    </source>
</evidence>
<dbReference type="Gene3D" id="3.30.70.3290">
    <property type="match status" value="1"/>
</dbReference>
<sequence>MSGFDPVAIVGRSCLLPGAATPEALFDASLAGRCLLTPTPRDAWRGVDPAKLQASDKPGLRVSSATGGYIDASFDLTQFAARIPDFDRLDPIVPWLAQCAQQALGGPLAAPRTGIIVGNLSYPSTLNTAFVESVWTGNGDVDPRNRFSSGLPVHLVAGAMEMTGPVYALDAACASSLYAIKLACDALHDGDADIMLAGGVNGSDDLFLHLGFTSLQALSPSGRSRPFHAEADGLVPSAGAALVALKRLDDAERDGDHILGVILGVGLSNDGRQSGFLAPAVGGQTRAMTSALEQAGLSPADIDYVDCHATGTPLGDATELQSIAAAYGDVPLKLGALKGNLGHTITVSGAASLVNVLSAMQASTFPPTLCEKPTDKLGDTPFTLVTAPTPWESPVKRAAVSNFGFGGNNAHLIVENYRGPSPSAPRHEPPADDIVICGLGVVTGDARDAEAFRRRVLGPEAQPTALDAVQLDLAGLGFPPNELAGSLSQQTVMLAAAGQALRNVSTDPERTGVFVGMGCDATIARQRLRVLNTDNDRWLEVNKAAAPRLTADGVIGTMPNIPANRIHAQRDFRGFGFTVSTEELSGITALQIGVRALRHRELDTVVAGAVDMCCEPAHSRAADALADDTHVPQGDAAVAFVLKRRADAEAAGDEIIAVIDLDGTPGAADPNFSVGRIGRTHAASAAVEIAARAEAVRARVRVDHVGAQPAPGGTSTSVWLESLGDRAAGVTLSAAGVAPKPMAVGVVPVWERYAGVSRADLVSRMHRGDPGGSGSVRCSLVGDSQSTLDTLRQQAVQRLERGEAPVIPGIAFAESPIAGEVAFTFTGAAAAYPGAGRELLLAWPEIGDALTERLSGVGDLARALYGAGITTLDPRTQLTGCALVCQSQAEFSRTVLGLKPTAAIGLSSGETNSLLAFGVWRDLEPMLREIEASGMYGDELTGACRVAAADWGLGDQPAPWECWRITAPRSAVEAALDVEPRAYMTIVQAPDDCVIGGDPAACRRVIDAVPGATAIPLGLDMVIHCDAMTPFADTWRNIHTRATHEASDIRFYTNAVNRAYVPTREAAAEAITRQALEPIDFPATVLQAWEDGVRVFVEHGPRAILTGAVGKILGDRPHLAVALDSQERRGLRALAESVSKLWVHGLPVDIDAFDARMHQLHEQGAPSSSENTRTLTLAAHWPDVVSVPEAPTNVSTPQASTNVSSKSESAPPMPEVDHGSVQVMPPAPVHPAPLVVAQEVVVQTVPEVRTVVARPVAPAPAGATAAAAVNDQTAAALNLVASVSAAHSTFLERQAQAHTSFLKSRGDLLGLVSGRRGSAPTVTSSAATVFAPAPAPVTSAPAPAPPATPTPPPPPPPPPPSVPASPPPPAAAAKPQPAAAPSTPAPAPGRRPAKNEEPLWTRAQLEVLAGGKVSEVMGPKFAEYDQYERLVRMPEPPLLLADRVMSIEGEPGTMGTGLIVTETDVDPDAWYIHNGRMSPGVVIESGQADLLLASWLGADFSNRSERVYRLLGCDLTFMGELPKGGDTLHYEIHIDGHAKTGDTRLFFFHYDCYIGDRLMISVRNGQAGFFSDAELAESDGVLWDAADDAPRDGARRDEPPVVTQKRSFTRDELDAFVEGHAFSCFGAGFERAAAHTRTPSLPKGKLRLIDEIAEFDPTGGPWGRGYLRATAAVPKDMWFYDGHFKNDPCMPGTLMADAATQALSFAMAAYGFSIERDGWRFEPVPDDMARFVCRGQVTPDADHMLDYEVFIEEIIDGPTPTVFAALLCRSDGFKVFHARRFGMRLVPDWPMPPGAPGPVRILENTKDVRGDQGALLACGRGMPSDAFGALYAPFDGTRRAPRLPDEPYHFMSRVLSVSSPPGVPTKGGTVIAEYDVPEGEWYFADAHVDAVPMPVLIEILLQPCGWLSSYNGFAANRPDDVVFRNLDGGEVVQHRPARVGTLRVTSTLERFADGAGSTIVFFDVTCTQDDQVVMTMKTAFGFFSPDALKNQVGLRTKPGALEALSAPAPVALSYRAEELDGAPWLDQGRLQVLDRVNFWPDGGEAGLGRLVAEYDVTPEAWFFKAHFFQDPVQPGSLGLEAMQQAARALARLAGHVPTGAGYEFEPVALDQVFSWKFRGQVTPTNKRTRSEIEVLSVERDDRGVLVVFDGQFWVDELCIYETRGMGVRVTTAS</sequence>
<feature type="domain" description="Ketosynthase family 3 (KS3)" evidence="6">
    <location>
        <begin position="4"/>
        <end position="416"/>
    </location>
</feature>
<evidence type="ECO:0000313" key="8">
    <source>
        <dbReference type="Proteomes" id="UP000216063"/>
    </source>
</evidence>
<dbReference type="Pfam" id="PF02801">
    <property type="entry name" value="Ketoacyl-synt_C"/>
    <property type="match status" value="1"/>
</dbReference>
<comment type="similarity">
    <text evidence="4">Belongs to the thiolase-like superfamily. Beta-ketoacyl-ACP synthases family.</text>
</comment>
<dbReference type="GO" id="GO:0004315">
    <property type="term" value="F:3-oxoacyl-[acyl-carrier-protein] synthase activity"/>
    <property type="evidence" value="ECO:0007669"/>
    <property type="project" value="InterPro"/>
</dbReference>
<evidence type="ECO:0000256" key="4">
    <source>
        <dbReference type="RuleBase" id="RU003694"/>
    </source>
</evidence>
<dbReference type="InterPro" id="IPR020841">
    <property type="entry name" value="PKS_Beta-ketoAc_synthase_dom"/>
</dbReference>
<feature type="compositionally biased region" description="Polar residues" evidence="5">
    <location>
        <begin position="1192"/>
        <end position="1208"/>
    </location>
</feature>
<dbReference type="Gene3D" id="3.40.47.10">
    <property type="match status" value="2"/>
</dbReference>
<dbReference type="InterPro" id="IPR018201">
    <property type="entry name" value="Ketoacyl_synth_AS"/>
</dbReference>